<dbReference type="InterPro" id="IPR011006">
    <property type="entry name" value="CheY-like_superfamily"/>
</dbReference>
<dbReference type="SUPFAM" id="SSF52172">
    <property type="entry name" value="CheY-like"/>
    <property type="match status" value="1"/>
</dbReference>
<evidence type="ECO:0000256" key="1">
    <source>
        <dbReference type="ARBA" id="ARBA00022553"/>
    </source>
</evidence>
<dbReference type="RefSeq" id="WP_279241767.1">
    <property type="nucleotide sequence ID" value="NZ_CP036501.1"/>
</dbReference>
<dbReference type="PANTHER" id="PTHR45339:SF3">
    <property type="entry name" value="HISTIDINE KINASE"/>
    <property type="match status" value="1"/>
</dbReference>
<protein>
    <submittedName>
        <fullName evidence="4">Response regulator</fullName>
    </submittedName>
</protein>
<reference evidence="4 5" key="1">
    <citation type="submission" date="2019-02" db="EMBL/GenBank/DDBJ databases">
        <title>Halieaceae_genomes.</title>
        <authorList>
            <person name="Li S.-H."/>
        </authorList>
    </citation>
    <scope>NUCLEOTIDE SEQUENCE [LARGE SCALE GENOMIC DNA]</scope>
    <source>
        <strain evidence="4 5">JH123</strain>
    </source>
</reference>
<dbReference type="PROSITE" id="PS50110">
    <property type="entry name" value="RESPONSE_REGULATORY"/>
    <property type="match status" value="1"/>
</dbReference>
<evidence type="ECO:0000256" key="2">
    <source>
        <dbReference type="PROSITE-ProRule" id="PRU00169"/>
    </source>
</evidence>
<feature type="modified residue" description="4-aspartylphosphate" evidence="2">
    <location>
        <position position="54"/>
    </location>
</feature>
<gene>
    <name evidence="4" type="ORF">E0F26_11300</name>
</gene>
<dbReference type="Pfam" id="PF00072">
    <property type="entry name" value="Response_reg"/>
    <property type="match status" value="1"/>
</dbReference>
<evidence type="ECO:0000313" key="5">
    <source>
        <dbReference type="Proteomes" id="UP001317963"/>
    </source>
</evidence>
<dbReference type="Gene3D" id="3.40.50.2300">
    <property type="match status" value="1"/>
</dbReference>
<evidence type="ECO:0000313" key="4">
    <source>
        <dbReference type="EMBL" id="UZP75283.1"/>
    </source>
</evidence>
<keyword evidence="5" id="KW-1185">Reference proteome</keyword>
<name>A0ABY6QA69_9GAMM</name>
<sequence>MTNAAVLLVEDNDINRDMLTRRLTRAGLTVISAADGETALERMRNDSPGVVLMDMTLPVLNGWEACEQAKADPTIAHIPIIALTAHAMAADRERAMSVGCSEYETKPIDFPVLLAKIYQFLEAAPA</sequence>
<dbReference type="SMART" id="SM00448">
    <property type="entry name" value="REC"/>
    <property type="match status" value="1"/>
</dbReference>
<evidence type="ECO:0000259" key="3">
    <source>
        <dbReference type="PROSITE" id="PS50110"/>
    </source>
</evidence>
<organism evidence="4 5">
    <name type="scientific">Candidatus Paraluminiphilus aquimaris</name>
    <dbReference type="NCBI Taxonomy" id="2518994"/>
    <lineage>
        <taxon>Bacteria</taxon>
        <taxon>Pseudomonadati</taxon>
        <taxon>Pseudomonadota</taxon>
        <taxon>Gammaproteobacteria</taxon>
        <taxon>Cellvibrionales</taxon>
        <taxon>Halieaceae</taxon>
        <taxon>Candidatus Paraluminiphilus</taxon>
    </lineage>
</organism>
<dbReference type="EMBL" id="CP036501">
    <property type="protein sequence ID" value="UZP75283.1"/>
    <property type="molecule type" value="Genomic_DNA"/>
</dbReference>
<dbReference type="PANTHER" id="PTHR45339">
    <property type="entry name" value="HYBRID SIGNAL TRANSDUCTION HISTIDINE KINASE J"/>
    <property type="match status" value="1"/>
</dbReference>
<proteinExistence type="predicted"/>
<feature type="domain" description="Response regulatory" evidence="3">
    <location>
        <begin position="5"/>
        <end position="121"/>
    </location>
</feature>
<accession>A0ABY6QA69</accession>
<dbReference type="InterPro" id="IPR001789">
    <property type="entry name" value="Sig_transdc_resp-reg_receiver"/>
</dbReference>
<keyword evidence="1 2" id="KW-0597">Phosphoprotein</keyword>
<dbReference type="Proteomes" id="UP001317963">
    <property type="component" value="Chromosome"/>
</dbReference>